<keyword evidence="7" id="KW-0482">Metalloprotease</keyword>
<dbReference type="Proteomes" id="UP000664369">
    <property type="component" value="Unassembled WGS sequence"/>
</dbReference>
<evidence type="ECO:0000256" key="1">
    <source>
        <dbReference type="ARBA" id="ARBA00009388"/>
    </source>
</evidence>
<dbReference type="CDD" id="cd09597">
    <property type="entry name" value="M4_TLP"/>
    <property type="match status" value="1"/>
</dbReference>
<dbReference type="Pfam" id="PF01833">
    <property type="entry name" value="TIG"/>
    <property type="match status" value="6"/>
</dbReference>
<keyword evidence="4" id="KW-0732">Signal</keyword>
<evidence type="ECO:0000256" key="4">
    <source>
        <dbReference type="ARBA" id="ARBA00022729"/>
    </source>
</evidence>
<dbReference type="InterPro" id="IPR001570">
    <property type="entry name" value="Peptidase_M4_C_domain"/>
</dbReference>
<evidence type="ECO:0000256" key="6">
    <source>
        <dbReference type="ARBA" id="ARBA00022833"/>
    </source>
</evidence>
<dbReference type="PRINTS" id="PR00730">
    <property type="entry name" value="THERMOLYSIN"/>
</dbReference>
<organism evidence="9 10">
    <name type="scientific">Hymenobacter negativus</name>
    <dbReference type="NCBI Taxonomy" id="2795026"/>
    <lineage>
        <taxon>Bacteria</taxon>
        <taxon>Pseudomonadati</taxon>
        <taxon>Bacteroidota</taxon>
        <taxon>Cytophagia</taxon>
        <taxon>Cytophagales</taxon>
        <taxon>Hymenobacteraceae</taxon>
        <taxon>Hymenobacter</taxon>
    </lineage>
</organism>
<proteinExistence type="inferred from homology"/>
<feature type="domain" description="IPT/TIG" evidence="8">
    <location>
        <begin position="738"/>
        <end position="817"/>
    </location>
</feature>
<dbReference type="InterPro" id="IPR023612">
    <property type="entry name" value="Peptidase_M4"/>
</dbReference>
<dbReference type="InterPro" id="IPR013856">
    <property type="entry name" value="Peptidase_M4_domain"/>
</dbReference>
<dbReference type="PANTHER" id="PTHR33794:SF1">
    <property type="entry name" value="BACILLOLYSIN"/>
    <property type="match status" value="1"/>
</dbReference>
<dbReference type="Gene3D" id="3.10.170.10">
    <property type="match status" value="1"/>
</dbReference>
<evidence type="ECO:0000313" key="9">
    <source>
        <dbReference type="EMBL" id="MBO2012781.1"/>
    </source>
</evidence>
<name>A0ABS3QNB6_9BACT</name>
<keyword evidence="6" id="KW-0862">Zinc</keyword>
<dbReference type="CDD" id="cd00102">
    <property type="entry name" value="IPT"/>
    <property type="match status" value="4"/>
</dbReference>
<keyword evidence="3" id="KW-0479">Metal-binding</keyword>
<dbReference type="SUPFAM" id="SSF81296">
    <property type="entry name" value="E set domains"/>
    <property type="match status" value="7"/>
</dbReference>
<feature type="domain" description="IPT/TIG" evidence="8">
    <location>
        <begin position="577"/>
        <end position="656"/>
    </location>
</feature>
<dbReference type="Gene3D" id="3.10.450.490">
    <property type="match status" value="1"/>
</dbReference>
<dbReference type="InterPro" id="IPR002909">
    <property type="entry name" value="IPT_dom"/>
</dbReference>
<feature type="domain" description="IPT/TIG" evidence="8">
    <location>
        <begin position="902"/>
        <end position="989"/>
    </location>
</feature>
<gene>
    <name evidence="9" type="ORF">J4E00_27215</name>
</gene>
<dbReference type="InterPro" id="IPR050728">
    <property type="entry name" value="Zinc_Metalloprotease_M4"/>
</dbReference>
<feature type="domain" description="IPT/TIG" evidence="8">
    <location>
        <begin position="1115"/>
        <end position="1193"/>
    </location>
</feature>
<dbReference type="InterPro" id="IPR013783">
    <property type="entry name" value="Ig-like_fold"/>
</dbReference>
<sequence length="1625" mass="166399">MTLLYQAIFAAFRKAREAGRRALFLPLLMGGLGLPVAHAQVQVAARAQPLAGTTLLQALPDRPALSQAQPVLRRELALTTADDLRLLRTETDAEGGVHERFQQYYQGVKVEHGVVSLHARAGRIEVLSGELERAAAMPPVQPALTEAAALQHALQAVGARVYQWQLPAEERALKALTANPLATYQPKGELVVVGDFRQPEVARPLVLAWKFNIYAHAPLSRELVYVDARSGQVVLRDAVIKHLNVTGTGTTRYLGQRPIFADQTGSGFRLRESVHGKGVVTLNALKSDNYGAAVDFVDNDNNWTAAEYNNANFDNAALDAHIGAQATQDYWTTVHGRDSFDDKGTILTSYVHFDDTPGDGVGLENAFWNGAVMSYGDGASHFRPLTAVDVCGHEIGHAVCSSTANLLYNSESGALNEGLSDIWGACVENHLDPTKQIWLIGEDIDKLHAALRSMSNPNAFGQPDTYKGTSWYNGTADNGGVHTNSGVLNYWFYLLSVGGSGTNDNNKAYNVTGITIGSAARIVYRAERFYLTANSNYSAARQATLQAAVDLFGLGSTQVEAVAKAWRAVGVEQTENAPTISNFSPANGLVGANVVITGTNLGSTYRVQFNGTDAVAATYTSLTSVTVKVPAGATTGTITLTTATGSVTTAGNFTVLTPGPAPTITSFAPAGGAVQGGAVTLTGTNFTGATALSFNGAAAVFTVLNATTITTFVPVGAGSGALTVTTPNGSASITFTVLPAITSFTPLNGPGGTTVTITGTTLGAALNVKFNGLYATSYTVLNATTVTAQVPLGATTGPLTVRTPDGTATGPVDFTVTAALAFNSFTPTQGPIGTVVTIYGQGFTGTTGVAFNGTAASFTVASSTEIWATVPAGAGSGFITLTTPLGPATSPRMFGVTGIPGGPSITSFTPANGPVGASITITGTNFSGATGVGFNGTPATTFNVVSATSITATVPAGATSGPITVTTPVTTCLSLTDFFVSPPNDFCANAITVTCGSSVTGSTLGATNTGDPSATCGGAPFTSSTVGVFYRFVGVGGNVTVNTCTNASYDGLMAVYTGTCGAYTCVSGNDDGCGPGSASIVTFPSVLGTVYYIYVSGYLAADVGNFTLSVSCANGPAITSFTPGSGPVGTAVSLVGTNFTGATAVKFNGTAAAFTLNSATSISTTVPVGASTGYITVATPVGTGTSPTAFSVLPSLPTIVAFTPGIGLAGTAVVLTGTGFTGATAVRFNGTTAASFTVNSATSITATVPGTATTGFIAVDTPSGTGTSATAFDVLSVFTGTANQCLSTTPISSTGAGTWQWLRAANGQVVAAINDQGFALGQVTAEFTLNQGPVRVDARGREYLDRNWHLLAQNAFVGRTVLVRFYGTNSEFATFVAANDGDVNDVTALTQLRLTQYSGTNEDCQLANNSGTSRLLTPAAPITLTGAPWFGLEASVPDHFSEFYLGGGAASLPVELAAFTAQRQGQSVLAQWNTAQEVNNKGFVVERSANGQQFTAVSGLLPGTGSTTTPQAYAFTDAQAPLERTYYRLRQVDASGVGMYSPVVSVAAAIPAPKLSCYPQPAHSGAFVTGATPDAAVTLFDALGRTVATAQAGATGQAELHLPVGLAAGVYVVRSGAQATRLTVE</sequence>
<keyword evidence="5" id="KW-0378">Hydrolase</keyword>
<evidence type="ECO:0000313" key="10">
    <source>
        <dbReference type="Proteomes" id="UP000664369"/>
    </source>
</evidence>
<dbReference type="InterPro" id="IPR011096">
    <property type="entry name" value="FTP_domain"/>
</dbReference>
<comment type="similarity">
    <text evidence="1">Belongs to the peptidase M4 family.</text>
</comment>
<keyword evidence="10" id="KW-1185">Reference proteome</keyword>
<dbReference type="Pfam" id="PF01447">
    <property type="entry name" value="Peptidase_M4"/>
    <property type="match status" value="1"/>
</dbReference>
<dbReference type="Pfam" id="PF07504">
    <property type="entry name" value="FTP"/>
    <property type="match status" value="1"/>
</dbReference>
<dbReference type="Gene3D" id="1.10.390.10">
    <property type="entry name" value="Neutral Protease Domain 2"/>
    <property type="match status" value="1"/>
</dbReference>
<accession>A0ABS3QNB6</accession>
<protein>
    <submittedName>
        <fullName evidence="9">M4 family metallopeptidase</fullName>
    </submittedName>
</protein>
<dbReference type="PANTHER" id="PTHR33794">
    <property type="entry name" value="BACILLOLYSIN"/>
    <property type="match status" value="1"/>
</dbReference>
<evidence type="ECO:0000259" key="8">
    <source>
        <dbReference type="SMART" id="SM00429"/>
    </source>
</evidence>
<dbReference type="InterPro" id="IPR014756">
    <property type="entry name" value="Ig_E-set"/>
</dbReference>
<dbReference type="RefSeq" id="WP_208178521.1">
    <property type="nucleotide sequence ID" value="NZ_JAGETZ010000021.1"/>
</dbReference>
<dbReference type="SUPFAM" id="SSF55486">
    <property type="entry name" value="Metalloproteases ('zincins'), catalytic domain"/>
    <property type="match status" value="1"/>
</dbReference>
<dbReference type="Gene3D" id="2.60.40.10">
    <property type="entry name" value="Immunoglobulins"/>
    <property type="match status" value="8"/>
</dbReference>
<dbReference type="EMBL" id="JAGETZ010000021">
    <property type="protein sequence ID" value="MBO2012781.1"/>
    <property type="molecule type" value="Genomic_DNA"/>
</dbReference>
<feature type="domain" description="IPT/TIG" evidence="8">
    <location>
        <begin position="819"/>
        <end position="897"/>
    </location>
</feature>
<dbReference type="InterPro" id="IPR027268">
    <property type="entry name" value="Peptidase_M4/M1_CTD_sf"/>
</dbReference>
<keyword evidence="2" id="KW-0645">Protease</keyword>
<feature type="domain" description="IPT/TIG" evidence="8">
    <location>
        <begin position="661"/>
        <end position="736"/>
    </location>
</feature>
<evidence type="ECO:0000256" key="3">
    <source>
        <dbReference type="ARBA" id="ARBA00022723"/>
    </source>
</evidence>
<evidence type="ECO:0000256" key="2">
    <source>
        <dbReference type="ARBA" id="ARBA00022670"/>
    </source>
</evidence>
<reference evidence="9 10" key="1">
    <citation type="submission" date="2021-03" db="EMBL/GenBank/DDBJ databases">
        <authorList>
            <person name="Kim M.K."/>
        </authorList>
    </citation>
    <scope>NUCLEOTIDE SEQUENCE [LARGE SCALE GENOMIC DNA]</scope>
    <source>
        <strain evidence="9 10">BT442</strain>
    </source>
</reference>
<evidence type="ECO:0000256" key="5">
    <source>
        <dbReference type="ARBA" id="ARBA00022801"/>
    </source>
</evidence>
<dbReference type="SMART" id="SM00429">
    <property type="entry name" value="IPT"/>
    <property type="match status" value="6"/>
</dbReference>
<dbReference type="Pfam" id="PF02868">
    <property type="entry name" value="Peptidase_M4_C"/>
    <property type="match status" value="1"/>
</dbReference>
<comment type="caution">
    <text evidence="9">The sequence shown here is derived from an EMBL/GenBank/DDBJ whole genome shotgun (WGS) entry which is preliminary data.</text>
</comment>
<evidence type="ECO:0000256" key="7">
    <source>
        <dbReference type="ARBA" id="ARBA00023049"/>
    </source>
</evidence>